<dbReference type="InterPro" id="IPR036291">
    <property type="entry name" value="NAD(P)-bd_dom_sf"/>
</dbReference>
<name>A0ABQ3UJY8_9CHLR</name>
<dbReference type="Gene3D" id="3.40.50.720">
    <property type="entry name" value="NAD(P)-binding Rossmann-like Domain"/>
    <property type="match status" value="1"/>
</dbReference>
<sequence length="42" mass="4416">MKPIAQQTILITGSSDGLGKQTALALAKQGATVLLHGRDQQR</sequence>
<comment type="caution">
    <text evidence="1">The sequence shown here is derived from an EMBL/GenBank/DDBJ whole genome shotgun (WGS) entry which is preliminary data.</text>
</comment>
<organism evidence="1 2">
    <name type="scientific">Ktedonobacter robiniae</name>
    <dbReference type="NCBI Taxonomy" id="2778365"/>
    <lineage>
        <taxon>Bacteria</taxon>
        <taxon>Bacillati</taxon>
        <taxon>Chloroflexota</taxon>
        <taxon>Ktedonobacteria</taxon>
        <taxon>Ktedonobacterales</taxon>
        <taxon>Ktedonobacteraceae</taxon>
        <taxon>Ktedonobacter</taxon>
    </lineage>
</organism>
<dbReference type="RefSeq" id="WP_201369810.1">
    <property type="nucleotide sequence ID" value="NZ_BNJG01000001.1"/>
</dbReference>
<gene>
    <name evidence="1" type="ORF">KSB_14300</name>
</gene>
<dbReference type="Pfam" id="PF00106">
    <property type="entry name" value="adh_short"/>
    <property type="match status" value="1"/>
</dbReference>
<keyword evidence="2" id="KW-1185">Reference proteome</keyword>
<dbReference type="InterPro" id="IPR002347">
    <property type="entry name" value="SDR_fam"/>
</dbReference>
<dbReference type="EMBL" id="BNJG01000001">
    <property type="protein sequence ID" value="GHO52955.1"/>
    <property type="molecule type" value="Genomic_DNA"/>
</dbReference>
<dbReference type="SUPFAM" id="SSF51735">
    <property type="entry name" value="NAD(P)-binding Rossmann-fold domains"/>
    <property type="match status" value="1"/>
</dbReference>
<evidence type="ECO:0000313" key="2">
    <source>
        <dbReference type="Proteomes" id="UP000654345"/>
    </source>
</evidence>
<dbReference type="Proteomes" id="UP000654345">
    <property type="component" value="Unassembled WGS sequence"/>
</dbReference>
<proteinExistence type="predicted"/>
<accession>A0ABQ3UJY8</accession>
<protein>
    <submittedName>
        <fullName evidence="1">Uncharacterized protein</fullName>
    </submittedName>
</protein>
<reference evidence="1 2" key="1">
    <citation type="journal article" date="2021" name="Int. J. Syst. Evol. Microbiol.">
        <title>Reticulibacter mediterranei gen. nov., sp. nov., within the new family Reticulibacteraceae fam. nov., and Ktedonospora formicarum gen. nov., sp. nov., Ktedonobacter robiniae sp. nov., Dictyobacter formicarum sp. nov. and Dictyobacter arantiisoli sp. nov., belonging to the class Ktedonobacteria.</title>
        <authorList>
            <person name="Yabe S."/>
            <person name="Zheng Y."/>
            <person name="Wang C.M."/>
            <person name="Sakai Y."/>
            <person name="Abe K."/>
            <person name="Yokota A."/>
            <person name="Donadio S."/>
            <person name="Cavaletti L."/>
            <person name="Monciardini P."/>
        </authorList>
    </citation>
    <scope>NUCLEOTIDE SEQUENCE [LARGE SCALE GENOMIC DNA]</scope>
    <source>
        <strain evidence="1 2">SOSP1-30</strain>
    </source>
</reference>
<evidence type="ECO:0000313" key="1">
    <source>
        <dbReference type="EMBL" id="GHO52955.1"/>
    </source>
</evidence>